<evidence type="ECO:0000256" key="3">
    <source>
        <dbReference type="ARBA" id="ARBA00022801"/>
    </source>
</evidence>
<evidence type="ECO:0000313" key="9">
    <source>
        <dbReference type="Proteomes" id="UP001059950"/>
    </source>
</evidence>
<evidence type="ECO:0000256" key="6">
    <source>
        <dbReference type="SAM" id="SignalP"/>
    </source>
</evidence>
<dbReference type="NCBIfam" id="TIGR00225">
    <property type="entry name" value="prc"/>
    <property type="match status" value="1"/>
</dbReference>
<dbReference type="InterPro" id="IPR005151">
    <property type="entry name" value="Tail-specific_protease"/>
</dbReference>
<evidence type="ECO:0000256" key="5">
    <source>
        <dbReference type="RuleBase" id="RU004404"/>
    </source>
</evidence>
<comment type="similarity">
    <text evidence="1 5">Belongs to the peptidase S41A family.</text>
</comment>
<evidence type="ECO:0000256" key="1">
    <source>
        <dbReference type="ARBA" id="ARBA00009179"/>
    </source>
</evidence>
<sequence>MTLKQQLSSLTKPLLLGCLLSGLAAPLFAAEATPENEAVKTIPLEEIRLFTEVFERIKNAYVEPVDDAKLLEDAVRGMLTGLDPHSAYLEPDAFSDLQSHTSGEFGGLGIEVGLEDGFIRVIAPIDDTPAQRAGIKAGDLIVKLGDQPVQGMGLADAVKLMRGKPGSELLLTVVRDGEDKPLEIIVVRDIIRVASVKQRMLDDSIGYLRITQFQVNTGKDLQSAIEKLKAENELTGVVLDLRNNPGGVLRAAVEVCDAFLDQGLIVYTQGRVANSELRYNATQNTLIENSVPIVVLINQGSASASEIVAGALQDQARAVIMGVDSFGKGSVQTILPLTKQRALKLTTARYYTPLGRSIQAQGIVPDIYVAEADVNLKDSGNFIKERDLSGHLENGKVNESDPTEPPVSTVESDFQLYEALNLLKGLAVVKSAAALRQSQSDTQAQ</sequence>
<dbReference type="SMART" id="SM00228">
    <property type="entry name" value="PDZ"/>
    <property type="match status" value="1"/>
</dbReference>
<name>A0ABY5GRC4_9GAMM</name>
<dbReference type="InterPro" id="IPR029045">
    <property type="entry name" value="ClpP/crotonase-like_dom_sf"/>
</dbReference>
<organism evidence="8 9">
    <name type="scientific">Amphritea atlantica</name>
    <dbReference type="NCBI Taxonomy" id="355243"/>
    <lineage>
        <taxon>Bacteria</taxon>
        <taxon>Pseudomonadati</taxon>
        <taxon>Pseudomonadota</taxon>
        <taxon>Gammaproteobacteria</taxon>
        <taxon>Oceanospirillales</taxon>
        <taxon>Oceanospirillaceae</taxon>
        <taxon>Amphritea</taxon>
    </lineage>
</organism>
<reference evidence="8" key="1">
    <citation type="submission" date="2021-04" db="EMBL/GenBank/DDBJ databases">
        <title>Oceanospirillales bacteria with DddD are important DMSP degraders in coastal seawater.</title>
        <authorList>
            <person name="Liu J."/>
        </authorList>
    </citation>
    <scope>NUCLEOTIDE SEQUENCE</scope>
    <source>
        <strain evidence="8">GY6</strain>
    </source>
</reference>
<evidence type="ECO:0000256" key="2">
    <source>
        <dbReference type="ARBA" id="ARBA00022670"/>
    </source>
</evidence>
<feature type="chain" id="PRO_5046879726" evidence="6">
    <location>
        <begin position="30"/>
        <end position="445"/>
    </location>
</feature>
<dbReference type="InterPro" id="IPR036034">
    <property type="entry name" value="PDZ_sf"/>
</dbReference>
<dbReference type="SUPFAM" id="SSF50156">
    <property type="entry name" value="PDZ domain-like"/>
    <property type="match status" value="1"/>
</dbReference>
<dbReference type="Proteomes" id="UP001059950">
    <property type="component" value="Chromosome"/>
</dbReference>
<feature type="domain" description="PDZ" evidence="7">
    <location>
        <begin position="94"/>
        <end position="176"/>
    </location>
</feature>
<keyword evidence="2 5" id="KW-0645">Protease</keyword>
<keyword evidence="3 5" id="KW-0378">Hydrolase</keyword>
<dbReference type="InterPro" id="IPR004447">
    <property type="entry name" value="Peptidase_S41A"/>
</dbReference>
<protein>
    <submittedName>
        <fullName evidence="8">S41 family peptidase</fullName>
    </submittedName>
</protein>
<dbReference type="EMBL" id="CP073344">
    <property type="protein sequence ID" value="UTW02518.1"/>
    <property type="molecule type" value="Genomic_DNA"/>
</dbReference>
<evidence type="ECO:0000256" key="4">
    <source>
        <dbReference type="ARBA" id="ARBA00022825"/>
    </source>
</evidence>
<dbReference type="SUPFAM" id="SSF52096">
    <property type="entry name" value="ClpP/crotonase"/>
    <property type="match status" value="1"/>
</dbReference>
<dbReference type="Pfam" id="PF03572">
    <property type="entry name" value="Peptidase_S41"/>
    <property type="match status" value="1"/>
</dbReference>
<dbReference type="PANTHER" id="PTHR32060:SF30">
    <property type="entry name" value="CARBOXY-TERMINAL PROCESSING PROTEASE CTPA"/>
    <property type="match status" value="1"/>
</dbReference>
<dbReference type="SMART" id="SM00245">
    <property type="entry name" value="TSPc"/>
    <property type="match status" value="1"/>
</dbReference>
<gene>
    <name evidence="8" type="ORF">KDX31_14330</name>
</gene>
<dbReference type="InterPro" id="IPR055210">
    <property type="entry name" value="CtpA/B_N"/>
</dbReference>
<keyword evidence="4 5" id="KW-0720">Serine protease</keyword>
<dbReference type="PANTHER" id="PTHR32060">
    <property type="entry name" value="TAIL-SPECIFIC PROTEASE"/>
    <property type="match status" value="1"/>
</dbReference>
<dbReference type="InterPro" id="IPR001478">
    <property type="entry name" value="PDZ"/>
</dbReference>
<dbReference type="CDD" id="cd06782">
    <property type="entry name" value="cpPDZ_CPP-like"/>
    <property type="match status" value="1"/>
</dbReference>
<dbReference type="Gene3D" id="2.30.42.10">
    <property type="match status" value="1"/>
</dbReference>
<keyword evidence="6" id="KW-0732">Signal</keyword>
<keyword evidence="9" id="KW-1185">Reference proteome</keyword>
<dbReference type="PROSITE" id="PS50106">
    <property type="entry name" value="PDZ"/>
    <property type="match status" value="1"/>
</dbReference>
<evidence type="ECO:0000259" key="7">
    <source>
        <dbReference type="PROSITE" id="PS50106"/>
    </source>
</evidence>
<dbReference type="Pfam" id="PF22694">
    <property type="entry name" value="CtpB_N-like"/>
    <property type="match status" value="1"/>
</dbReference>
<accession>A0ABY5GRC4</accession>
<feature type="signal peptide" evidence="6">
    <location>
        <begin position="1"/>
        <end position="29"/>
    </location>
</feature>
<dbReference type="Gene3D" id="3.90.226.10">
    <property type="entry name" value="2-enoyl-CoA Hydratase, Chain A, domain 1"/>
    <property type="match status" value="1"/>
</dbReference>
<dbReference type="CDD" id="cd07560">
    <property type="entry name" value="Peptidase_S41_CPP"/>
    <property type="match status" value="1"/>
</dbReference>
<dbReference type="Pfam" id="PF13180">
    <property type="entry name" value="PDZ_2"/>
    <property type="match status" value="1"/>
</dbReference>
<dbReference type="Gene3D" id="3.30.750.44">
    <property type="match status" value="1"/>
</dbReference>
<proteinExistence type="inferred from homology"/>
<evidence type="ECO:0000313" key="8">
    <source>
        <dbReference type="EMBL" id="UTW02518.1"/>
    </source>
</evidence>